<protein>
    <submittedName>
        <fullName evidence="2">Uncharacterized protein</fullName>
    </submittedName>
</protein>
<organism evidence="2 3">
    <name type="scientific">Mycetohabitans rhizoxinica</name>
    <dbReference type="NCBI Taxonomy" id="412963"/>
    <lineage>
        <taxon>Bacteria</taxon>
        <taxon>Pseudomonadati</taxon>
        <taxon>Pseudomonadota</taxon>
        <taxon>Betaproteobacteria</taxon>
        <taxon>Burkholderiales</taxon>
        <taxon>Burkholderiaceae</taxon>
        <taxon>Mycetohabitans</taxon>
    </lineage>
</organism>
<evidence type="ECO:0000313" key="3">
    <source>
        <dbReference type="Proteomes" id="UP001493153"/>
    </source>
</evidence>
<dbReference type="Proteomes" id="UP001493153">
    <property type="component" value="Chromosome"/>
</dbReference>
<dbReference type="RefSeq" id="WP_013433776.1">
    <property type="nucleotide sequence ID" value="NZ_CP062176.1"/>
</dbReference>
<feature type="region of interest" description="Disordered" evidence="1">
    <location>
        <begin position="218"/>
        <end position="258"/>
    </location>
</feature>
<proteinExistence type="predicted"/>
<sequence>MIISPGRFHSQLTSITVEPEDIKSTIIPFRYDTLPGNQPKANKNIVYLWQTNGEEVPFHEDPQRKSMLIDSNRADNLINFDELSLAKDSYLMAYAVANSVNAVVTTLLIKGVGDGRFDVSLPEDKLAFSVAQVGSTSLCYQFCVPRGMSPKDDGDWVGLWEGSTVSELYYKKPLFSSPVLSDINSGYGGLTLPEGQNLMSGIEYILGYFKSGYKKDKKIDKEGGSKEEDKKDEQAVESKEEDKNNQGGGKEDPLQTTLAAVTIFTGP</sequence>
<name>A0ABZ2PXR4_9BURK</name>
<keyword evidence="3" id="KW-1185">Reference proteome</keyword>
<reference evidence="2 3" key="1">
    <citation type="submission" date="2020-09" db="EMBL/GenBank/DDBJ databases">
        <title>Genome sequences of Mycetohabitans spp.</title>
        <authorList>
            <person name="Carter M.E."/>
            <person name="Carpenter S.C.D."/>
            <person name="Bogdanove A.J."/>
        </authorList>
    </citation>
    <scope>NUCLEOTIDE SEQUENCE [LARGE SCALE GENOMIC DNA]</scope>
    <source>
        <strain evidence="2 3">B12</strain>
    </source>
</reference>
<feature type="compositionally biased region" description="Basic and acidic residues" evidence="1">
    <location>
        <begin position="218"/>
        <end position="253"/>
    </location>
</feature>
<accession>A0ABZ2PXR4</accession>
<evidence type="ECO:0000313" key="2">
    <source>
        <dbReference type="EMBL" id="WXK38329.1"/>
    </source>
</evidence>
<dbReference type="EMBL" id="CP062176">
    <property type="protein sequence ID" value="WXK38329.1"/>
    <property type="molecule type" value="Genomic_DNA"/>
</dbReference>
<evidence type="ECO:0000256" key="1">
    <source>
        <dbReference type="SAM" id="MobiDB-lite"/>
    </source>
</evidence>
<gene>
    <name evidence="2" type="ORF">IHE29_03165</name>
</gene>